<evidence type="ECO:0000313" key="2">
    <source>
        <dbReference type="EMBL" id="SDS27869.1"/>
    </source>
</evidence>
<feature type="chain" id="PRO_5009258195" evidence="1">
    <location>
        <begin position="37"/>
        <end position="648"/>
    </location>
</feature>
<dbReference type="InterPro" id="IPR051922">
    <property type="entry name" value="Bact_Sporulation_Assoc"/>
</dbReference>
<keyword evidence="1" id="KW-0732">Signal</keyword>
<dbReference type="Gene3D" id="3.40.50.12090">
    <property type="match status" value="1"/>
</dbReference>
<evidence type="ECO:0000256" key="1">
    <source>
        <dbReference type="SAM" id="SignalP"/>
    </source>
</evidence>
<dbReference type="PANTHER" id="PTHR30032">
    <property type="entry name" value="N-ACETYLMURAMOYL-L-ALANINE AMIDASE-RELATED"/>
    <property type="match status" value="1"/>
</dbReference>
<gene>
    <name evidence="2" type="ORF">SAMN04489834_1188</name>
</gene>
<proteinExistence type="predicted"/>
<reference evidence="3" key="1">
    <citation type="submission" date="2016-10" db="EMBL/GenBank/DDBJ databases">
        <authorList>
            <person name="Varghese N."/>
            <person name="Submissions S."/>
        </authorList>
    </citation>
    <scope>NUCLEOTIDE SEQUENCE [LARGE SCALE GENOMIC DNA]</scope>
    <source>
        <strain evidence="3">DSM 21772</strain>
    </source>
</reference>
<dbReference type="AlphaFoldDB" id="A0A1H1QYH8"/>
<protein>
    <submittedName>
        <fullName evidence="2">Putative cell wall binding repeat 2</fullName>
    </submittedName>
</protein>
<dbReference type="STRING" id="412690.SAMN04489834_1188"/>
<evidence type="ECO:0000313" key="3">
    <source>
        <dbReference type="Proteomes" id="UP000181956"/>
    </source>
</evidence>
<feature type="signal peptide" evidence="1">
    <location>
        <begin position="1"/>
        <end position="36"/>
    </location>
</feature>
<name>A0A1H1QYH8_9MICO</name>
<sequence>MGDMRSNSPRRILALGLSSLVLLTGLSLAPVGAAFAEDGIDWTSVQPDEVPPADALVEAPVEEPAEVPAETPSDELDGATDELGVEPDLEADLETAPQARTFAAPFAAAVASSFDPGNIISDYNFFDSWAMTEGEIQTFLDRNIAAPCENSNCLNVLKMNTPNASWTWGTCAPYAGAANESAARIIYKVQRACGLSAKVILVTLQKEQSLVTRNGPSSEILRKAMGMGCPDTDVCDSQYYGFFNQVYAAARQIVWYTNPDSSMFKSKKYEVGQVKPVQLHPNAACGAPGVRIANVATAAMYHYTPYQPNGAALAAGWGASGDPCSSYGNRNFSLYYTQWFGSPTGSPSPSAQRIAGTDRYDTAAAISRSSFSGEGSVPVAYVVTGEDFPDALAAGPAAASQGGPLLLTNPGYVPDPTTAELKRVKPKSIIVVGGPAAVSDHVVNTLKQIAPVTRIFGSDRYDTSRKVAQQAFGGATSAYVATGLNYPDALSASAAAGVARVPILLVNGGIGGVDAATTDYLKARKITSVKIVGGPVAVHPGVESGIVAKGVAVKRLSGEVRELTSVAINRDAFPGATSAYLATSLSFPDALAGSAAAARAGSPLYVTYPGCVTGELRSELKQRLNVASIRLLGGPAALNESIARLEGC</sequence>
<dbReference type="InterPro" id="IPR007253">
    <property type="entry name" value="Cell_wall-bd_2"/>
</dbReference>
<dbReference type="PANTHER" id="PTHR30032:SF8">
    <property type="entry name" value="GERMINATION-SPECIFIC N-ACETYLMURAMOYL-L-ALANINE AMIDASE"/>
    <property type="match status" value="1"/>
</dbReference>
<dbReference type="Pfam" id="PF04122">
    <property type="entry name" value="CW_binding_2"/>
    <property type="match status" value="3"/>
</dbReference>
<organism evidence="2 3">
    <name type="scientific">Microterricola viridarii</name>
    <dbReference type="NCBI Taxonomy" id="412690"/>
    <lineage>
        <taxon>Bacteria</taxon>
        <taxon>Bacillati</taxon>
        <taxon>Actinomycetota</taxon>
        <taxon>Actinomycetes</taxon>
        <taxon>Micrococcales</taxon>
        <taxon>Microbacteriaceae</taxon>
        <taxon>Microterricola</taxon>
    </lineage>
</organism>
<accession>A0A1H1QYH8</accession>
<keyword evidence="3" id="KW-1185">Reference proteome</keyword>
<dbReference type="EMBL" id="LT629742">
    <property type="protein sequence ID" value="SDS27869.1"/>
    <property type="molecule type" value="Genomic_DNA"/>
</dbReference>
<dbReference type="Proteomes" id="UP000181956">
    <property type="component" value="Chromosome I"/>
</dbReference>